<dbReference type="SUPFAM" id="SSF48498">
    <property type="entry name" value="Tetracyclin repressor-like, C-terminal domain"/>
    <property type="match status" value="1"/>
</dbReference>
<dbReference type="RefSeq" id="WP_238127571.1">
    <property type="nucleotide sequence ID" value="NZ_JAHAIN010000039.1"/>
</dbReference>
<dbReference type="PRINTS" id="PR00455">
    <property type="entry name" value="HTHTETR"/>
</dbReference>
<keyword evidence="2 4" id="KW-0238">DNA-binding</keyword>
<evidence type="ECO:0000256" key="2">
    <source>
        <dbReference type="ARBA" id="ARBA00023125"/>
    </source>
</evidence>
<comment type="caution">
    <text evidence="6">The sequence shown here is derived from an EMBL/GenBank/DDBJ whole genome shotgun (WGS) entry which is preliminary data.</text>
</comment>
<dbReference type="Proteomes" id="UP001200537">
    <property type="component" value="Unassembled WGS sequence"/>
</dbReference>
<name>A0AAJ1EXD0_9ACTO</name>
<feature type="domain" description="HTH tetR-type" evidence="5">
    <location>
        <begin position="18"/>
        <end position="78"/>
    </location>
</feature>
<accession>A0AAJ1EXD0</accession>
<keyword evidence="3" id="KW-0804">Transcription</keyword>
<dbReference type="PANTHER" id="PTHR47506:SF1">
    <property type="entry name" value="HTH-TYPE TRANSCRIPTIONAL REGULATOR YJDC"/>
    <property type="match status" value="1"/>
</dbReference>
<organism evidence="6 7">
    <name type="scientific">Varibaculum cambriense</name>
    <dbReference type="NCBI Taxonomy" id="184870"/>
    <lineage>
        <taxon>Bacteria</taxon>
        <taxon>Bacillati</taxon>
        <taxon>Actinomycetota</taxon>
        <taxon>Actinomycetes</taxon>
        <taxon>Actinomycetales</taxon>
        <taxon>Actinomycetaceae</taxon>
        <taxon>Varibaculum</taxon>
    </lineage>
</organism>
<evidence type="ECO:0000256" key="1">
    <source>
        <dbReference type="ARBA" id="ARBA00023015"/>
    </source>
</evidence>
<evidence type="ECO:0000313" key="6">
    <source>
        <dbReference type="EMBL" id="MCG4617305.1"/>
    </source>
</evidence>
<feature type="DNA-binding region" description="H-T-H motif" evidence="4">
    <location>
        <begin position="41"/>
        <end position="60"/>
    </location>
</feature>
<evidence type="ECO:0000256" key="3">
    <source>
        <dbReference type="ARBA" id="ARBA00023163"/>
    </source>
</evidence>
<dbReference type="InterPro" id="IPR036271">
    <property type="entry name" value="Tet_transcr_reg_TetR-rel_C_sf"/>
</dbReference>
<sequence length="331" mass="36406">MPKPAHKSGERGPYAGGVARREAILDATVDMIAEVGYHGLSMRDVARRVGISHPGVIYHFPSKEALLMAVIERYEDRSNFDVQAMRHMQPFEVFNAFTELSTELSSNPTIVEMECMLSVEASNEVHPAHDHFAARFEGLQSVLTSAFSQLQTDDLINKDADPKTLAHSLLAEWYGLHIQWLYNRDGVDVVASLTNLIINQVDLSNPKALRAIMSSGFATPSAMAAIEQVAGFTLEDLLEKGYISLSSQEMEKYGLSDVPEDILDKIVRSGILNANDLEYAQENQALSIDLLGRLVINSVLETEEYNTLADVGVVPREAVAALTAVMAARPF</sequence>
<evidence type="ECO:0000259" key="5">
    <source>
        <dbReference type="PROSITE" id="PS50977"/>
    </source>
</evidence>
<evidence type="ECO:0000256" key="4">
    <source>
        <dbReference type="PROSITE-ProRule" id="PRU00335"/>
    </source>
</evidence>
<keyword evidence="1" id="KW-0805">Transcription regulation</keyword>
<proteinExistence type="predicted"/>
<evidence type="ECO:0000313" key="7">
    <source>
        <dbReference type="Proteomes" id="UP001200537"/>
    </source>
</evidence>
<dbReference type="InterPro" id="IPR009057">
    <property type="entry name" value="Homeodomain-like_sf"/>
</dbReference>
<dbReference type="GO" id="GO:0003677">
    <property type="term" value="F:DNA binding"/>
    <property type="evidence" value="ECO:0007669"/>
    <property type="project" value="UniProtKB-UniRule"/>
</dbReference>
<dbReference type="PANTHER" id="PTHR47506">
    <property type="entry name" value="TRANSCRIPTIONAL REGULATORY PROTEIN"/>
    <property type="match status" value="1"/>
</dbReference>
<dbReference type="PROSITE" id="PS50977">
    <property type="entry name" value="HTH_TETR_2"/>
    <property type="match status" value="1"/>
</dbReference>
<dbReference type="InterPro" id="IPR001647">
    <property type="entry name" value="HTH_TetR"/>
</dbReference>
<dbReference type="Gene3D" id="1.10.357.10">
    <property type="entry name" value="Tetracycline Repressor, domain 2"/>
    <property type="match status" value="1"/>
</dbReference>
<protein>
    <submittedName>
        <fullName evidence="6">TetR/AcrR family transcriptional regulator</fullName>
    </submittedName>
</protein>
<dbReference type="Pfam" id="PF00440">
    <property type="entry name" value="TetR_N"/>
    <property type="match status" value="1"/>
</dbReference>
<dbReference type="EMBL" id="JAKNHJ010000003">
    <property type="protein sequence ID" value="MCG4617305.1"/>
    <property type="molecule type" value="Genomic_DNA"/>
</dbReference>
<dbReference type="SUPFAM" id="SSF46689">
    <property type="entry name" value="Homeodomain-like"/>
    <property type="match status" value="1"/>
</dbReference>
<gene>
    <name evidence="6" type="ORF">L0M99_02170</name>
</gene>
<reference evidence="6" key="1">
    <citation type="submission" date="2022-01" db="EMBL/GenBank/DDBJ databases">
        <title>Collection of gut derived symbiotic bacterial strains cultured from healthy donors.</title>
        <authorList>
            <person name="Lin H."/>
            <person name="Kohout C."/>
            <person name="Waligurski E."/>
            <person name="Pamer E.G."/>
        </authorList>
    </citation>
    <scope>NUCLEOTIDE SEQUENCE</scope>
    <source>
        <strain evidence="6">DFI.7.46</strain>
    </source>
</reference>
<dbReference type="AlphaFoldDB" id="A0AAJ1EXD0"/>